<protein>
    <recommendedName>
        <fullName evidence="3">FAF domain-containing protein</fullName>
    </recommendedName>
</protein>
<feature type="domain" description="FAF" evidence="3">
    <location>
        <begin position="151"/>
        <end position="204"/>
    </location>
</feature>
<dbReference type="AlphaFoldDB" id="A0AAX6E321"/>
<name>A0AAX6E321_IRIPA</name>
<comment type="similarity">
    <text evidence="1">Belongs to the fantastic four family.</text>
</comment>
<dbReference type="Pfam" id="PF11250">
    <property type="entry name" value="FAF"/>
    <property type="match status" value="1"/>
</dbReference>
<feature type="coiled-coil region" evidence="2">
    <location>
        <begin position="221"/>
        <end position="251"/>
    </location>
</feature>
<proteinExistence type="inferred from homology"/>
<reference evidence="4" key="2">
    <citation type="submission" date="2023-04" db="EMBL/GenBank/DDBJ databases">
        <authorList>
            <person name="Bruccoleri R.E."/>
            <person name="Oakeley E.J."/>
            <person name="Faust A.-M."/>
            <person name="Dessus-Babus S."/>
            <person name="Altorfer M."/>
            <person name="Burckhardt D."/>
            <person name="Oertli M."/>
            <person name="Naumann U."/>
            <person name="Petersen F."/>
            <person name="Wong J."/>
        </authorList>
    </citation>
    <scope>NUCLEOTIDE SEQUENCE</scope>
    <source>
        <strain evidence="4">GSM-AAB239-AS_SAM_17_03QT</strain>
        <tissue evidence="4">Leaf</tissue>
    </source>
</reference>
<gene>
    <name evidence="4" type="ORF">M6B38_212075</name>
</gene>
<comment type="caution">
    <text evidence="4">The sequence shown here is derived from an EMBL/GenBank/DDBJ whole genome shotgun (WGS) entry which is preliminary data.</text>
</comment>
<accession>A0AAX6E321</accession>
<evidence type="ECO:0000256" key="2">
    <source>
        <dbReference type="SAM" id="Coils"/>
    </source>
</evidence>
<evidence type="ECO:0000256" key="1">
    <source>
        <dbReference type="ARBA" id="ARBA00008690"/>
    </source>
</evidence>
<dbReference type="PANTHER" id="PTHR33155">
    <property type="entry name" value="FANTASTIC FOUR-LIKE PROTEIN (DUF3049)"/>
    <property type="match status" value="1"/>
</dbReference>
<dbReference type="PANTHER" id="PTHR33155:SF3">
    <property type="entry name" value="PROTEIN FAF-LIKE, CHLOROPLASTIC"/>
    <property type="match status" value="1"/>
</dbReference>
<reference evidence="4" key="1">
    <citation type="journal article" date="2023" name="GigaByte">
        <title>Genome assembly of the bearded iris, Iris pallida Lam.</title>
        <authorList>
            <person name="Bruccoleri R.E."/>
            <person name="Oakeley E.J."/>
            <person name="Faust A.M.E."/>
            <person name="Altorfer M."/>
            <person name="Dessus-Babus S."/>
            <person name="Burckhardt D."/>
            <person name="Oertli M."/>
            <person name="Naumann U."/>
            <person name="Petersen F."/>
            <person name="Wong J."/>
        </authorList>
    </citation>
    <scope>NUCLEOTIDE SEQUENCE</scope>
    <source>
        <strain evidence="4">GSM-AAB239-AS_SAM_17_03QT</strain>
    </source>
</reference>
<dbReference type="Proteomes" id="UP001140949">
    <property type="component" value="Unassembled WGS sequence"/>
</dbReference>
<sequence>MSVAICSWSSTSVPFPLEKKEALGSLLNVSVPATMVKNDQSREEAERPPGRFDIWTSIQARKAEQSKLVADEPYVHPLTKRSSSLMTQESLEVCTESLGSETGSEELVDAADYSVTTSSSARRRPPTKRAADEYAGVNYHCSLGRRSPGRSFPPPLPSISCRDGPCVQMRPRREDGRLVVEAVAVHSQNYLHAERRGGRLLLSFVDNATPPRRNADTDPQVADELEDVTELEDQEEEEEEEEEEVEVVDRGTVVEVKVSTQPQKHGGGGGSAATKAHRSTSIVINKFVSCTADRSDGCGTTTSLRRSAAGATTAAAAAVAASSLSACPAAADGGLRACSTDNKLLFTTRRRNREELLTDMKRCSQLRKPLFIWETCCIATSS</sequence>
<dbReference type="InterPro" id="IPR021410">
    <property type="entry name" value="FAF"/>
</dbReference>
<evidence type="ECO:0000313" key="4">
    <source>
        <dbReference type="EMBL" id="KAJ6798462.1"/>
    </source>
</evidence>
<organism evidence="4 5">
    <name type="scientific">Iris pallida</name>
    <name type="common">Sweet iris</name>
    <dbReference type="NCBI Taxonomy" id="29817"/>
    <lineage>
        <taxon>Eukaryota</taxon>
        <taxon>Viridiplantae</taxon>
        <taxon>Streptophyta</taxon>
        <taxon>Embryophyta</taxon>
        <taxon>Tracheophyta</taxon>
        <taxon>Spermatophyta</taxon>
        <taxon>Magnoliopsida</taxon>
        <taxon>Liliopsida</taxon>
        <taxon>Asparagales</taxon>
        <taxon>Iridaceae</taxon>
        <taxon>Iridoideae</taxon>
        <taxon>Irideae</taxon>
        <taxon>Iris</taxon>
    </lineage>
</organism>
<keyword evidence="5" id="KW-1185">Reference proteome</keyword>
<evidence type="ECO:0000259" key="3">
    <source>
        <dbReference type="Pfam" id="PF11250"/>
    </source>
</evidence>
<keyword evidence="2" id="KW-0175">Coiled coil</keyword>
<evidence type="ECO:0000313" key="5">
    <source>
        <dbReference type="Proteomes" id="UP001140949"/>
    </source>
</evidence>
<dbReference type="EMBL" id="JANAVB010040220">
    <property type="protein sequence ID" value="KAJ6798462.1"/>
    <property type="molecule type" value="Genomic_DNA"/>
</dbReference>
<dbReference type="InterPro" id="IPR046431">
    <property type="entry name" value="FAF_dom"/>
</dbReference>